<protein>
    <submittedName>
        <fullName evidence="1">Uncharacterized protein</fullName>
    </submittedName>
</protein>
<name>A0ACC0L9W1_RHOML</name>
<organism evidence="1 2">
    <name type="scientific">Rhododendron molle</name>
    <name type="common">Chinese azalea</name>
    <name type="synonym">Azalea mollis</name>
    <dbReference type="NCBI Taxonomy" id="49168"/>
    <lineage>
        <taxon>Eukaryota</taxon>
        <taxon>Viridiplantae</taxon>
        <taxon>Streptophyta</taxon>
        <taxon>Embryophyta</taxon>
        <taxon>Tracheophyta</taxon>
        <taxon>Spermatophyta</taxon>
        <taxon>Magnoliopsida</taxon>
        <taxon>eudicotyledons</taxon>
        <taxon>Gunneridae</taxon>
        <taxon>Pentapetalae</taxon>
        <taxon>asterids</taxon>
        <taxon>Ericales</taxon>
        <taxon>Ericaceae</taxon>
        <taxon>Ericoideae</taxon>
        <taxon>Rhodoreae</taxon>
        <taxon>Rhododendron</taxon>
    </lineage>
</organism>
<gene>
    <name evidence="1" type="ORF">RHMOL_Rhmol13G0204500</name>
</gene>
<keyword evidence="2" id="KW-1185">Reference proteome</keyword>
<reference evidence="1" key="1">
    <citation type="submission" date="2022-02" db="EMBL/GenBank/DDBJ databases">
        <title>Plant Genome Project.</title>
        <authorList>
            <person name="Zhang R.-G."/>
        </authorList>
    </citation>
    <scope>NUCLEOTIDE SEQUENCE</scope>
    <source>
        <strain evidence="1">AT1</strain>
    </source>
</reference>
<dbReference type="EMBL" id="CM046400">
    <property type="protein sequence ID" value="KAI8525122.1"/>
    <property type="molecule type" value="Genomic_DNA"/>
</dbReference>
<comment type="caution">
    <text evidence="1">The sequence shown here is derived from an EMBL/GenBank/DDBJ whole genome shotgun (WGS) entry which is preliminary data.</text>
</comment>
<proteinExistence type="predicted"/>
<sequence>MVNCFGYDKELSARRTQVPDELSKLDITLLDKFKLGAVICQEEQRVDNFYGIKPEERQAYVEAILSGVVYGGYLGGVTFFVAAKRTLVIPLRILFSEPKFMQLSVLFFSATVCEAYMTAQSGFRSEMQFRWLVYCIYLGWFCMGYDDTFLSQWHQCFVWLHSDICVCVCAAAADDNNRMLLAVVSEFLMFIMHCTADYEGGIWDWKLFSAVVKCVSVVAGAADYEIMRFIHTCSADYEVYTQLVVQDMADLWCCNAVFCCYHAVSAVTMLFCGVTMLKPEPTAVFCC</sequence>
<accession>A0ACC0L9W1</accession>
<evidence type="ECO:0000313" key="2">
    <source>
        <dbReference type="Proteomes" id="UP001062846"/>
    </source>
</evidence>
<dbReference type="Proteomes" id="UP001062846">
    <property type="component" value="Chromosome 13"/>
</dbReference>
<evidence type="ECO:0000313" key="1">
    <source>
        <dbReference type="EMBL" id="KAI8525122.1"/>
    </source>
</evidence>